<keyword evidence="2" id="KW-0677">Repeat</keyword>
<evidence type="ECO:0000313" key="4">
    <source>
        <dbReference type="Proteomes" id="UP000677054"/>
    </source>
</evidence>
<dbReference type="AlphaFoldDB" id="A0A7R9AED5"/>
<dbReference type="PANTHER" id="PTHR46428:SF1">
    <property type="entry name" value="KELCH DOMAIN-CONTAINING PROTEIN 10"/>
    <property type="match status" value="1"/>
</dbReference>
<dbReference type="EMBL" id="LR903964">
    <property type="protein sequence ID" value="CAD7252449.1"/>
    <property type="molecule type" value="Genomic_DNA"/>
</dbReference>
<keyword evidence="1" id="KW-0880">Kelch repeat</keyword>
<dbReference type="InterPro" id="IPR011043">
    <property type="entry name" value="Gal_Oxase/kelch_b-propeller"/>
</dbReference>
<dbReference type="Gene3D" id="2.120.10.80">
    <property type="entry name" value="Kelch-type beta propeller"/>
    <property type="match status" value="1"/>
</dbReference>
<evidence type="ECO:0000256" key="1">
    <source>
        <dbReference type="ARBA" id="ARBA00022441"/>
    </source>
</evidence>
<feature type="non-terminal residue" evidence="3">
    <location>
        <position position="1"/>
    </location>
</feature>
<gene>
    <name evidence="3" type="ORF">DSTB1V02_LOCUS12207</name>
</gene>
<dbReference type="PANTHER" id="PTHR46428">
    <property type="entry name" value="KELCH DOMAIN-CONTAINING PROTEIN 10"/>
    <property type="match status" value="1"/>
</dbReference>
<proteinExistence type="predicted"/>
<protein>
    <submittedName>
        <fullName evidence="3">Uncharacterized protein</fullName>
    </submittedName>
</protein>
<sequence>DIHGVIFHNNTLVVFNQGTNENEIDFVTLQAYDLEKTAWREIATQGDVECGGTFPPLRWSPSICHVGQFVYICGGLEPGSPSDETRSSDLWQLDLLTFRWKKIPTSLPHSPSSHSVDVTPEGKMYLFGGAICSMSHNKTVNSLYSIWLKIPCLKEMCWEAVLHYAPWLDEVPLKTLIKAGIPRDLANHIILMTQCRPNRANKGELKDEWCRMFLASVELHPCPFLIGREDVLLRLGNVFNVPLQVYEFHVFDLVEDPMPEGDVLGGFSSLCTLAGRSAFEDAH</sequence>
<accession>A0A7R9AED5</accession>
<dbReference type="GO" id="GO:0032874">
    <property type="term" value="P:positive regulation of stress-activated MAPK cascade"/>
    <property type="evidence" value="ECO:0007669"/>
    <property type="project" value="TreeGrafter"/>
</dbReference>
<dbReference type="EMBL" id="CAJPEV010004447">
    <property type="protein sequence ID" value="CAG0901795.1"/>
    <property type="molecule type" value="Genomic_DNA"/>
</dbReference>
<evidence type="ECO:0000313" key="3">
    <source>
        <dbReference type="EMBL" id="CAD7252449.1"/>
    </source>
</evidence>
<dbReference type="SUPFAM" id="SSF50965">
    <property type="entry name" value="Galactose oxidase, central domain"/>
    <property type="match status" value="1"/>
</dbReference>
<dbReference type="OrthoDB" id="7676067at2759"/>
<keyword evidence="4" id="KW-1185">Reference proteome</keyword>
<dbReference type="InterPro" id="IPR052125">
    <property type="entry name" value="KLHDC10"/>
</dbReference>
<name>A0A7R9AED5_9CRUS</name>
<reference evidence="3" key="1">
    <citation type="submission" date="2020-11" db="EMBL/GenBank/DDBJ databases">
        <authorList>
            <person name="Tran Van P."/>
        </authorList>
    </citation>
    <scope>NUCLEOTIDE SEQUENCE</scope>
</reference>
<dbReference type="Pfam" id="PF24681">
    <property type="entry name" value="Kelch_KLHDC2_KLHL20_DRC7"/>
    <property type="match status" value="1"/>
</dbReference>
<dbReference type="InterPro" id="IPR015915">
    <property type="entry name" value="Kelch-typ_b-propeller"/>
</dbReference>
<dbReference type="Proteomes" id="UP000677054">
    <property type="component" value="Unassembled WGS sequence"/>
</dbReference>
<evidence type="ECO:0000256" key="2">
    <source>
        <dbReference type="ARBA" id="ARBA00022737"/>
    </source>
</evidence>
<organism evidence="3">
    <name type="scientific">Darwinula stevensoni</name>
    <dbReference type="NCBI Taxonomy" id="69355"/>
    <lineage>
        <taxon>Eukaryota</taxon>
        <taxon>Metazoa</taxon>
        <taxon>Ecdysozoa</taxon>
        <taxon>Arthropoda</taxon>
        <taxon>Crustacea</taxon>
        <taxon>Oligostraca</taxon>
        <taxon>Ostracoda</taxon>
        <taxon>Podocopa</taxon>
        <taxon>Podocopida</taxon>
        <taxon>Darwinulocopina</taxon>
        <taxon>Darwinuloidea</taxon>
        <taxon>Darwinulidae</taxon>
        <taxon>Darwinula</taxon>
    </lineage>
</organism>